<dbReference type="Proteomes" id="UP000249890">
    <property type="component" value="Chromosome"/>
</dbReference>
<accession>A0A2Z2KFA2</accession>
<gene>
    <name evidence="1" type="ORF">B9T62_35005</name>
</gene>
<proteinExistence type="predicted"/>
<name>A0A2Z2KFA2_9BACL</name>
<dbReference type="EMBL" id="CP021780">
    <property type="protein sequence ID" value="ASA25486.1"/>
    <property type="molecule type" value="Genomic_DNA"/>
</dbReference>
<reference evidence="1 2" key="1">
    <citation type="submission" date="2017-06" db="EMBL/GenBank/DDBJ databases">
        <title>Complete genome sequence of Paenibacillus donghaensis KCTC 13049T isolated from East Sea sediment, South Korea.</title>
        <authorList>
            <person name="Jung B.K."/>
            <person name="Hong S.-J."/>
            <person name="Shin J.-H."/>
        </authorList>
    </citation>
    <scope>NUCLEOTIDE SEQUENCE [LARGE SCALE GENOMIC DNA]</scope>
    <source>
        <strain evidence="1 2">KCTC 13049</strain>
    </source>
</reference>
<dbReference type="KEGG" id="pdh:B9T62_35005"/>
<sequence length="61" mass="7181">MDPFVSIKVPKIPAQRNTRYDILQKFDNANAKKDNDFVIDSFKLTLACYYSFKRGTTDKRF</sequence>
<evidence type="ECO:0000313" key="2">
    <source>
        <dbReference type="Proteomes" id="UP000249890"/>
    </source>
</evidence>
<dbReference type="AlphaFoldDB" id="A0A2Z2KFA2"/>
<keyword evidence="2" id="KW-1185">Reference proteome</keyword>
<organism evidence="1 2">
    <name type="scientific">Paenibacillus donghaensis</name>
    <dbReference type="NCBI Taxonomy" id="414771"/>
    <lineage>
        <taxon>Bacteria</taxon>
        <taxon>Bacillati</taxon>
        <taxon>Bacillota</taxon>
        <taxon>Bacilli</taxon>
        <taxon>Bacillales</taxon>
        <taxon>Paenibacillaceae</taxon>
        <taxon>Paenibacillus</taxon>
    </lineage>
</organism>
<protein>
    <submittedName>
        <fullName evidence="1">Uncharacterized protein</fullName>
    </submittedName>
</protein>
<evidence type="ECO:0000313" key="1">
    <source>
        <dbReference type="EMBL" id="ASA25486.1"/>
    </source>
</evidence>